<dbReference type="Proteomes" id="UP000619295">
    <property type="component" value="Unassembled WGS sequence"/>
</dbReference>
<dbReference type="SUPFAM" id="SSF55811">
    <property type="entry name" value="Nudix"/>
    <property type="match status" value="1"/>
</dbReference>
<gene>
    <name evidence="4" type="ORF">IED13_07525</name>
</gene>
<dbReference type="InterPro" id="IPR000086">
    <property type="entry name" value="NUDIX_hydrolase_dom"/>
</dbReference>
<evidence type="ECO:0000259" key="3">
    <source>
        <dbReference type="PROSITE" id="PS51462"/>
    </source>
</evidence>
<protein>
    <submittedName>
        <fullName evidence="4">NUDIX domain-containing protein</fullName>
    </submittedName>
</protein>
<accession>A0A927E676</accession>
<dbReference type="EMBL" id="JACXWY010000004">
    <property type="protein sequence ID" value="MBD3845541.1"/>
    <property type="molecule type" value="Genomic_DNA"/>
</dbReference>
<dbReference type="PANTHER" id="PTHR43046:SF14">
    <property type="entry name" value="MUTT_NUDIX FAMILY PROTEIN"/>
    <property type="match status" value="1"/>
</dbReference>
<dbReference type="InterPro" id="IPR015797">
    <property type="entry name" value="NUDIX_hydrolase-like_dom_sf"/>
</dbReference>
<evidence type="ECO:0000313" key="4">
    <source>
        <dbReference type="EMBL" id="MBD3845541.1"/>
    </source>
</evidence>
<keyword evidence="5" id="KW-1185">Reference proteome</keyword>
<dbReference type="GO" id="GO:0016787">
    <property type="term" value="F:hydrolase activity"/>
    <property type="evidence" value="ECO:0007669"/>
    <property type="project" value="UniProtKB-KW"/>
</dbReference>
<dbReference type="PROSITE" id="PS51462">
    <property type="entry name" value="NUDIX"/>
    <property type="match status" value="1"/>
</dbReference>
<organism evidence="4 5">
    <name type="scientific">Bosea spartocytisi</name>
    <dbReference type="NCBI Taxonomy" id="2773451"/>
    <lineage>
        <taxon>Bacteria</taxon>
        <taxon>Pseudomonadati</taxon>
        <taxon>Pseudomonadota</taxon>
        <taxon>Alphaproteobacteria</taxon>
        <taxon>Hyphomicrobiales</taxon>
        <taxon>Boseaceae</taxon>
        <taxon>Bosea</taxon>
    </lineage>
</organism>
<dbReference type="PRINTS" id="PR00502">
    <property type="entry name" value="NUDIXFAMILY"/>
</dbReference>
<evidence type="ECO:0000256" key="1">
    <source>
        <dbReference type="ARBA" id="ARBA00001946"/>
    </source>
</evidence>
<proteinExistence type="predicted"/>
<comment type="caution">
    <text evidence="4">The sequence shown here is derived from an EMBL/GenBank/DDBJ whole genome shotgun (WGS) entry which is preliminary data.</text>
</comment>
<feature type="domain" description="Nudix hydrolase" evidence="3">
    <location>
        <begin position="36"/>
        <end position="161"/>
    </location>
</feature>
<dbReference type="Gene3D" id="3.90.79.10">
    <property type="entry name" value="Nucleoside Triphosphate Pyrophosphohydrolase"/>
    <property type="match status" value="1"/>
</dbReference>
<reference evidence="4" key="1">
    <citation type="submission" date="2020-09" db="EMBL/GenBank/DDBJ databases">
        <title>Bosea spartocytisi sp. nov. a root nodule endophyte of Spartocytisus supranubius in the high mountain ecosystem fo the Teide National Park (Canary Islands, Spain).</title>
        <authorList>
            <person name="Pulido-Suarez L."/>
            <person name="Peix A."/>
            <person name="Igual J.M."/>
            <person name="Socas-Perez N."/>
            <person name="Velazquez E."/>
            <person name="Flores-Felix J.D."/>
            <person name="Leon-Barrios M."/>
        </authorList>
    </citation>
    <scope>NUCLEOTIDE SEQUENCE</scope>
    <source>
        <strain evidence="4">SSUT16</strain>
    </source>
</reference>
<dbReference type="CDD" id="cd04680">
    <property type="entry name" value="NUDIX_Hydrolase"/>
    <property type="match status" value="1"/>
</dbReference>
<dbReference type="InterPro" id="IPR020476">
    <property type="entry name" value="Nudix_hydrolase"/>
</dbReference>
<name>A0A927E676_9HYPH</name>
<dbReference type="PANTHER" id="PTHR43046">
    <property type="entry name" value="GDP-MANNOSE MANNOSYL HYDROLASE"/>
    <property type="match status" value="1"/>
</dbReference>
<comment type="cofactor">
    <cofactor evidence="1">
        <name>Mg(2+)</name>
        <dbReference type="ChEBI" id="CHEBI:18420"/>
    </cofactor>
</comment>
<evidence type="ECO:0000313" key="5">
    <source>
        <dbReference type="Proteomes" id="UP000619295"/>
    </source>
</evidence>
<dbReference type="AlphaFoldDB" id="A0A927E676"/>
<sequence length="169" mass="19160">MEPSPPERAMREEPGLSWARRMLGRLLHLYFRLVRSVTFGVRVAVISEAGEVFLIRHTYVPGWHLPGGGVEVGETVLDALVRELQEEACITPTGTPRLHGIYFNRRVSRRDHVALYVVRAFRVDSVKRPDREIAEAGFFPLDHLPEGVTAGTRRRLEEIAKDLPPAADW</sequence>
<dbReference type="Pfam" id="PF00293">
    <property type="entry name" value="NUDIX"/>
    <property type="match status" value="1"/>
</dbReference>
<evidence type="ECO:0000256" key="2">
    <source>
        <dbReference type="ARBA" id="ARBA00022801"/>
    </source>
</evidence>
<keyword evidence="2" id="KW-0378">Hydrolase</keyword>